<keyword evidence="2" id="KW-1185">Reference proteome</keyword>
<proteinExistence type="predicted"/>
<protein>
    <submittedName>
        <fullName evidence="1">Uncharacterized protein</fullName>
    </submittedName>
</protein>
<name>A0A9P4R6R0_9PLEO</name>
<evidence type="ECO:0000313" key="2">
    <source>
        <dbReference type="Proteomes" id="UP000799444"/>
    </source>
</evidence>
<dbReference type="EMBL" id="ML996116">
    <property type="protein sequence ID" value="KAF2737451.1"/>
    <property type="molecule type" value="Genomic_DNA"/>
</dbReference>
<sequence>MLSGNMGKRSRLLQGDAWDVRRGPNVCISACTTFSPSGDVVNAHLRRKAEEKRKRGKRGAVELWSRRRRAVKQASWRSRNAMQVRCRAGPARLPPGMAASRVTCSSSLLLQLAALLVWLLPTERSPESRCTFAFVCCLCHGPALFHHRHPQSTTLGHHPSTNPKHWRRAHAWSESNSRSSCNLDIVFISSSVLSIQPHPYLLH</sequence>
<comment type="caution">
    <text evidence="1">The sequence shown here is derived from an EMBL/GenBank/DDBJ whole genome shotgun (WGS) entry which is preliminary data.</text>
</comment>
<gene>
    <name evidence="1" type="ORF">EJ04DRAFT_118364</name>
</gene>
<evidence type="ECO:0000313" key="1">
    <source>
        <dbReference type="EMBL" id="KAF2737451.1"/>
    </source>
</evidence>
<accession>A0A9P4R6R0</accession>
<dbReference type="AlphaFoldDB" id="A0A9P4R6R0"/>
<reference evidence="1" key="1">
    <citation type="journal article" date="2020" name="Stud. Mycol.">
        <title>101 Dothideomycetes genomes: a test case for predicting lifestyles and emergence of pathogens.</title>
        <authorList>
            <person name="Haridas S."/>
            <person name="Albert R."/>
            <person name="Binder M."/>
            <person name="Bloem J."/>
            <person name="Labutti K."/>
            <person name="Salamov A."/>
            <person name="Andreopoulos B."/>
            <person name="Baker S."/>
            <person name="Barry K."/>
            <person name="Bills G."/>
            <person name="Bluhm B."/>
            <person name="Cannon C."/>
            <person name="Castanera R."/>
            <person name="Culley D."/>
            <person name="Daum C."/>
            <person name="Ezra D."/>
            <person name="Gonzalez J."/>
            <person name="Henrissat B."/>
            <person name="Kuo A."/>
            <person name="Liang C."/>
            <person name="Lipzen A."/>
            <person name="Lutzoni F."/>
            <person name="Magnuson J."/>
            <person name="Mondo S."/>
            <person name="Nolan M."/>
            <person name="Ohm R."/>
            <person name="Pangilinan J."/>
            <person name="Park H.-J."/>
            <person name="Ramirez L."/>
            <person name="Alfaro M."/>
            <person name="Sun H."/>
            <person name="Tritt A."/>
            <person name="Yoshinaga Y."/>
            <person name="Zwiers L.-H."/>
            <person name="Turgeon B."/>
            <person name="Goodwin S."/>
            <person name="Spatafora J."/>
            <person name="Crous P."/>
            <person name="Grigoriev I."/>
        </authorList>
    </citation>
    <scope>NUCLEOTIDE SEQUENCE</scope>
    <source>
        <strain evidence="1">CBS 125425</strain>
    </source>
</reference>
<dbReference type="Proteomes" id="UP000799444">
    <property type="component" value="Unassembled WGS sequence"/>
</dbReference>
<organism evidence="1 2">
    <name type="scientific">Polyplosphaeria fusca</name>
    <dbReference type="NCBI Taxonomy" id="682080"/>
    <lineage>
        <taxon>Eukaryota</taxon>
        <taxon>Fungi</taxon>
        <taxon>Dikarya</taxon>
        <taxon>Ascomycota</taxon>
        <taxon>Pezizomycotina</taxon>
        <taxon>Dothideomycetes</taxon>
        <taxon>Pleosporomycetidae</taxon>
        <taxon>Pleosporales</taxon>
        <taxon>Tetraplosphaeriaceae</taxon>
        <taxon>Polyplosphaeria</taxon>
    </lineage>
</organism>